<keyword evidence="15" id="KW-1185">Reference proteome</keyword>
<keyword evidence="7 11" id="KW-0833">Ubl conjugation pathway</keyword>
<keyword evidence="4 11" id="KW-0808">Transferase</keyword>
<dbReference type="Pfam" id="PF00097">
    <property type="entry name" value="zf-C3HC4"/>
    <property type="match status" value="1"/>
</dbReference>
<evidence type="ECO:0000256" key="9">
    <source>
        <dbReference type="ARBA" id="ARBA00023136"/>
    </source>
</evidence>
<protein>
    <recommendedName>
        <fullName evidence="11">E3 ubiquitin-protein ligase RMA</fullName>
        <ecNumber evidence="11">2.3.2.27</ecNumber>
    </recommendedName>
    <alternativeName>
        <fullName evidence="11">Protein RING membrane-anchor</fullName>
    </alternativeName>
    <alternativeName>
        <fullName evidence="11">RING-type E3 ubiquitin transferase RMA</fullName>
    </alternativeName>
</protein>
<comment type="catalytic activity">
    <reaction evidence="1 11">
        <text>S-ubiquitinyl-[E2 ubiquitin-conjugating enzyme]-L-cysteine + [acceptor protein]-L-lysine = [E2 ubiquitin-conjugating enzyme]-L-cysteine + N(6)-ubiquitinyl-[acceptor protein]-L-lysine.</text>
        <dbReference type="EC" id="2.3.2.27"/>
    </reaction>
</comment>
<dbReference type="InterPro" id="IPR013083">
    <property type="entry name" value="Znf_RING/FYVE/PHD"/>
</dbReference>
<keyword evidence="5 11" id="KW-0479">Metal-binding</keyword>
<dbReference type="UniPathway" id="UPA00143"/>
<evidence type="ECO:0000313" key="13">
    <source>
        <dbReference type="EMBL" id="KAF2303338.1"/>
    </source>
</evidence>
<dbReference type="SMART" id="SM00184">
    <property type="entry name" value="RING"/>
    <property type="match status" value="1"/>
</dbReference>
<evidence type="ECO:0000313" key="14">
    <source>
        <dbReference type="EMBL" id="KAF2303359.1"/>
    </source>
</evidence>
<name>A0A6A6LUS1_HEVBR</name>
<dbReference type="InterPro" id="IPR001841">
    <property type="entry name" value="Znf_RING"/>
</dbReference>
<evidence type="ECO:0000256" key="1">
    <source>
        <dbReference type="ARBA" id="ARBA00000900"/>
    </source>
</evidence>
<dbReference type="CDD" id="cd16745">
    <property type="entry name" value="RING-HC_AtRMA-like"/>
    <property type="match status" value="1"/>
</dbReference>
<reference evidence="14 15" key="1">
    <citation type="journal article" date="2020" name="Mol. Plant">
        <title>The Chromosome-Based Rubber Tree Genome Provides New Insights into Spurge Genome Evolution and Rubber Biosynthesis.</title>
        <authorList>
            <person name="Liu J."/>
            <person name="Shi C."/>
            <person name="Shi C.C."/>
            <person name="Li W."/>
            <person name="Zhang Q.J."/>
            <person name="Zhang Y."/>
            <person name="Li K."/>
            <person name="Lu H.F."/>
            <person name="Shi C."/>
            <person name="Zhu S.T."/>
            <person name="Xiao Z.Y."/>
            <person name="Nan H."/>
            <person name="Yue Y."/>
            <person name="Zhu X.G."/>
            <person name="Wu Y."/>
            <person name="Hong X.N."/>
            <person name="Fan G.Y."/>
            <person name="Tong Y."/>
            <person name="Zhang D."/>
            <person name="Mao C.L."/>
            <person name="Liu Y.L."/>
            <person name="Hao S.J."/>
            <person name="Liu W.Q."/>
            <person name="Lv M.Q."/>
            <person name="Zhang H.B."/>
            <person name="Liu Y."/>
            <person name="Hu-Tang G.R."/>
            <person name="Wang J.P."/>
            <person name="Wang J.H."/>
            <person name="Sun Y.H."/>
            <person name="Ni S.B."/>
            <person name="Chen W.B."/>
            <person name="Zhang X.C."/>
            <person name="Jiao Y.N."/>
            <person name="Eichler E.E."/>
            <person name="Li G.H."/>
            <person name="Liu X."/>
            <person name="Gao L.Z."/>
        </authorList>
    </citation>
    <scope>NUCLEOTIDE SEQUENCE [LARGE SCALE GENOMIC DNA]</scope>
    <source>
        <strain evidence="15">cv. GT1</strain>
        <tissue evidence="14">Leaf</tissue>
    </source>
</reference>
<accession>A0A6A6LUS1</accession>
<comment type="subcellular location">
    <subcellularLocation>
        <location evidence="2">Endomembrane system</location>
    </subcellularLocation>
    <subcellularLocation>
        <location evidence="11">Endoplasmic reticulum membrane</location>
        <topology evidence="11">Single-pass type IV membrane protein</topology>
    </subcellularLocation>
</comment>
<dbReference type="PANTHER" id="PTHR12313">
    <property type="entry name" value="E3 UBIQUITIN-PROTEIN LIGASE RNF5-RELATED"/>
    <property type="match status" value="1"/>
</dbReference>
<dbReference type="FunFam" id="3.30.40.10:FF:000795">
    <property type="entry name" value="E3 ubiquitin-protein ligase RMA1H1"/>
    <property type="match status" value="1"/>
</dbReference>
<dbReference type="EMBL" id="JAAGAX010000009">
    <property type="protein sequence ID" value="KAF2303338.1"/>
    <property type="molecule type" value="Genomic_DNA"/>
</dbReference>
<evidence type="ECO:0000256" key="7">
    <source>
        <dbReference type="ARBA" id="ARBA00022786"/>
    </source>
</evidence>
<comment type="function">
    <text evidence="11">E3 ubiquitin-protein ligase.</text>
</comment>
<evidence type="ECO:0000256" key="6">
    <source>
        <dbReference type="ARBA" id="ARBA00022771"/>
    </source>
</evidence>
<evidence type="ECO:0000256" key="5">
    <source>
        <dbReference type="ARBA" id="ARBA00022723"/>
    </source>
</evidence>
<dbReference type="GO" id="GO:0006511">
    <property type="term" value="P:ubiquitin-dependent protein catabolic process"/>
    <property type="evidence" value="ECO:0007669"/>
    <property type="project" value="UniProtKB-UniRule"/>
</dbReference>
<evidence type="ECO:0000256" key="4">
    <source>
        <dbReference type="ARBA" id="ARBA00022679"/>
    </source>
</evidence>
<dbReference type="EC" id="2.3.2.27" evidence="11"/>
<dbReference type="Proteomes" id="UP000467840">
    <property type="component" value="Chromosome 16"/>
</dbReference>
<comment type="pathway">
    <text evidence="3 11">Protein modification; protein ubiquitination.</text>
</comment>
<dbReference type="GO" id="GO:0005789">
    <property type="term" value="C:endoplasmic reticulum membrane"/>
    <property type="evidence" value="ECO:0007669"/>
    <property type="project" value="UniProtKB-SubCell"/>
</dbReference>
<evidence type="ECO:0000256" key="3">
    <source>
        <dbReference type="ARBA" id="ARBA00004906"/>
    </source>
</evidence>
<comment type="domain">
    <text evidence="11">The RING-type zinc finger domain is responsible for E3 ligase activity.</text>
</comment>
<sequence length="251" mass="27422">MDFEQYFSQEWKSVASAATGSDGGCFDCNICFDFAQEPVVTLCGHLYCWPCIYKWLHVQSASIASDEHPQCPVCKADISHASMVPLYGRGQPPAEAEVEGKAPYRSMVIPPRPSACGAQALVSSTPQTGQQLPYRNPYQNHNYTPDSYSSFEGASSSPLLNLGGTTVTGFHQPFVGMFGEMVYARVFGNSESLYTYPNSYHLVGSSSPRPLAIVWSVYFVKSNGCKSLLVLNVLIPFFIISLDGSEIQPAL</sequence>
<dbReference type="PROSITE" id="PS50089">
    <property type="entry name" value="ZF_RING_2"/>
    <property type="match status" value="1"/>
</dbReference>
<organism evidence="14 15">
    <name type="scientific">Hevea brasiliensis</name>
    <name type="common">Para rubber tree</name>
    <name type="synonym">Siphonia brasiliensis</name>
    <dbReference type="NCBI Taxonomy" id="3981"/>
    <lineage>
        <taxon>Eukaryota</taxon>
        <taxon>Viridiplantae</taxon>
        <taxon>Streptophyta</taxon>
        <taxon>Embryophyta</taxon>
        <taxon>Tracheophyta</taxon>
        <taxon>Spermatophyta</taxon>
        <taxon>Magnoliopsida</taxon>
        <taxon>eudicotyledons</taxon>
        <taxon>Gunneridae</taxon>
        <taxon>Pentapetalae</taxon>
        <taxon>rosids</taxon>
        <taxon>fabids</taxon>
        <taxon>Malpighiales</taxon>
        <taxon>Euphorbiaceae</taxon>
        <taxon>Crotonoideae</taxon>
        <taxon>Micrandreae</taxon>
        <taxon>Hevea</taxon>
    </lineage>
</organism>
<dbReference type="InterPro" id="IPR017907">
    <property type="entry name" value="Znf_RING_CS"/>
</dbReference>
<dbReference type="GO" id="GO:0016567">
    <property type="term" value="P:protein ubiquitination"/>
    <property type="evidence" value="ECO:0007669"/>
    <property type="project" value="UniProtKB-UniPathway"/>
</dbReference>
<dbReference type="GO" id="GO:0008270">
    <property type="term" value="F:zinc ion binding"/>
    <property type="evidence" value="ECO:0007669"/>
    <property type="project" value="UniProtKB-KW"/>
</dbReference>
<dbReference type="AlphaFoldDB" id="A0A6A6LUS1"/>
<dbReference type="EMBL" id="JAAGAX010000009">
    <property type="protein sequence ID" value="KAF2303359.1"/>
    <property type="molecule type" value="Genomic_DNA"/>
</dbReference>
<keyword evidence="9" id="KW-0472">Membrane</keyword>
<dbReference type="InterPro" id="IPR045103">
    <property type="entry name" value="RNF5/RNF185-like"/>
</dbReference>
<evidence type="ECO:0000256" key="8">
    <source>
        <dbReference type="ARBA" id="ARBA00022833"/>
    </source>
</evidence>
<keyword evidence="11" id="KW-0256">Endoplasmic reticulum</keyword>
<keyword evidence="6 10" id="KW-0863">Zinc-finger</keyword>
<gene>
    <name evidence="13" type="ORF">GH714_016910</name>
    <name evidence="14" type="ORF">GH714_017135</name>
</gene>
<evidence type="ECO:0000256" key="11">
    <source>
        <dbReference type="RuleBase" id="RU369090"/>
    </source>
</evidence>
<dbReference type="GO" id="GO:0061630">
    <property type="term" value="F:ubiquitin protein ligase activity"/>
    <property type="evidence" value="ECO:0007669"/>
    <property type="project" value="UniProtKB-UniRule"/>
</dbReference>
<dbReference type="Gene3D" id="3.30.40.10">
    <property type="entry name" value="Zinc/RING finger domain, C3HC4 (zinc finger)"/>
    <property type="match status" value="1"/>
</dbReference>
<dbReference type="InterPro" id="IPR018957">
    <property type="entry name" value="Znf_C3HC4_RING-type"/>
</dbReference>
<feature type="domain" description="RING-type" evidence="12">
    <location>
        <begin position="28"/>
        <end position="75"/>
    </location>
</feature>
<dbReference type="SUPFAM" id="SSF57850">
    <property type="entry name" value="RING/U-box"/>
    <property type="match status" value="1"/>
</dbReference>
<comment type="caution">
    <text evidence="14">The sequence shown here is derived from an EMBL/GenBank/DDBJ whole genome shotgun (WGS) entry which is preliminary data.</text>
</comment>
<dbReference type="PROSITE" id="PS00518">
    <property type="entry name" value="ZF_RING_1"/>
    <property type="match status" value="1"/>
</dbReference>
<proteinExistence type="predicted"/>
<evidence type="ECO:0000259" key="12">
    <source>
        <dbReference type="PROSITE" id="PS50089"/>
    </source>
</evidence>
<evidence type="ECO:0000256" key="10">
    <source>
        <dbReference type="PROSITE-ProRule" id="PRU00175"/>
    </source>
</evidence>
<evidence type="ECO:0000313" key="15">
    <source>
        <dbReference type="Proteomes" id="UP000467840"/>
    </source>
</evidence>
<keyword evidence="8 11" id="KW-0862">Zinc</keyword>
<evidence type="ECO:0000256" key="2">
    <source>
        <dbReference type="ARBA" id="ARBA00004308"/>
    </source>
</evidence>